<dbReference type="Pfam" id="PF17820">
    <property type="entry name" value="PDZ_6"/>
    <property type="match status" value="1"/>
</dbReference>
<dbReference type="Pfam" id="PF02163">
    <property type="entry name" value="Peptidase_M50"/>
    <property type="match status" value="1"/>
</dbReference>
<protein>
    <recommendedName>
        <fullName evidence="11">Zinc metalloprotease</fullName>
        <ecNumber evidence="11">3.4.24.-</ecNumber>
    </recommendedName>
</protein>
<gene>
    <name evidence="13" type="ordered locus">Curi_c15640</name>
</gene>
<comment type="subcellular location">
    <subcellularLocation>
        <location evidence="2">Membrane</location>
        <topology evidence="2">Multi-pass membrane protein</topology>
    </subcellularLocation>
</comment>
<dbReference type="GO" id="GO:0046872">
    <property type="term" value="F:metal ion binding"/>
    <property type="evidence" value="ECO:0007669"/>
    <property type="project" value="UniProtKB-KW"/>
</dbReference>
<keyword evidence="14" id="KW-1185">Reference proteome</keyword>
<dbReference type="AlphaFoldDB" id="K0B0H3"/>
<dbReference type="SMART" id="SM00228">
    <property type="entry name" value="PDZ"/>
    <property type="match status" value="1"/>
</dbReference>
<evidence type="ECO:0000259" key="12">
    <source>
        <dbReference type="PROSITE" id="PS50106"/>
    </source>
</evidence>
<evidence type="ECO:0000256" key="1">
    <source>
        <dbReference type="ARBA" id="ARBA00001947"/>
    </source>
</evidence>
<dbReference type="eggNOG" id="COG0750">
    <property type="taxonomic scope" value="Bacteria"/>
</dbReference>
<dbReference type="GO" id="GO:0004222">
    <property type="term" value="F:metalloendopeptidase activity"/>
    <property type="evidence" value="ECO:0007669"/>
    <property type="project" value="InterPro"/>
</dbReference>
<dbReference type="SUPFAM" id="SSF50156">
    <property type="entry name" value="PDZ domain-like"/>
    <property type="match status" value="1"/>
</dbReference>
<keyword evidence="5 11" id="KW-0812">Transmembrane</keyword>
<name>K0B0H3_GOTA9</name>
<evidence type="ECO:0000256" key="2">
    <source>
        <dbReference type="ARBA" id="ARBA00004141"/>
    </source>
</evidence>
<dbReference type="InterPro" id="IPR041489">
    <property type="entry name" value="PDZ_6"/>
</dbReference>
<reference evidence="13 14" key="1">
    <citation type="journal article" date="2012" name="PLoS ONE">
        <title>The purine-utilizing bacterium Clostridium acidurici 9a: a genome-guided metabolic reconsideration.</title>
        <authorList>
            <person name="Hartwich K."/>
            <person name="Poehlein A."/>
            <person name="Daniel R."/>
        </authorList>
    </citation>
    <scope>NUCLEOTIDE SEQUENCE [LARGE SCALE GENOMIC DNA]</scope>
    <source>
        <strain evidence="14">ATCC 7906 / DSM 604 / BCRC 14475 / CIP 104303 / KCTC 5404 / NCIMB 10678 / 9a</strain>
    </source>
</reference>
<feature type="transmembrane region" description="Helical" evidence="11">
    <location>
        <begin position="6"/>
        <end position="25"/>
    </location>
</feature>
<organism evidence="13 14">
    <name type="scientific">Gottschalkia acidurici (strain ATCC 7906 / DSM 604 / BCRC 14475 / CIP 104303 / KCTC 5404 / NCIMB 10678 / 9a)</name>
    <name type="common">Clostridium acidurici</name>
    <dbReference type="NCBI Taxonomy" id="1128398"/>
    <lineage>
        <taxon>Bacteria</taxon>
        <taxon>Bacillati</taxon>
        <taxon>Bacillota</taxon>
        <taxon>Tissierellia</taxon>
        <taxon>Tissierellales</taxon>
        <taxon>Gottschalkiaceae</taxon>
        <taxon>Gottschalkia</taxon>
    </lineage>
</organism>
<dbReference type="RefSeq" id="WP_014967708.1">
    <property type="nucleotide sequence ID" value="NC_018664.1"/>
</dbReference>
<evidence type="ECO:0000313" key="13">
    <source>
        <dbReference type="EMBL" id="AFS78572.1"/>
    </source>
</evidence>
<sequence>MKTAIFTIFVFFIVVLVHEFGHFIVAKLSGVLVHEFAIGMGPKILSFKKGETDYTLRLLPIGGFVKMEGEDEDSDSERGFGKQPIGTRIAIVSAGAIMNFILALVVFFIHAYTIGTPTTTISGVTEGMPAQEAGLKEGDKIININNKEIKSWDNVIEEIDKSGDKNIKITVLRNEKEKTFNIEPVNAEKENRLVIGVERGTERSFTGAVKESVKNFASTIKMMLEFIGRIFQGNINKDEVSGPVGIVYAVGEVSKYGFMYVLLFTGLISINLGLFNLLPIPALDGSRIVFLFIELLRGKPVDPNKEGFIHMIGFILLILLMIVVAYNDIVKFNILNKIAGLFR</sequence>
<dbReference type="PROSITE" id="PS50106">
    <property type="entry name" value="PDZ"/>
    <property type="match status" value="1"/>
</dbReference>
<evidence type="ECO:0000256" key="9">
    <source>
        <dbReference type="ARBA" id="ARBA00023049"/>
    </source>
</evidence>
<keyword evidence="6 11" id="KW-0378">Hydrolase</keyword>
<dbReference type="STRING" id="1128398.Curi_c15640"/>
<dbReference type="Proteomes" id="UP000006094">
    <property type="component" value="Chromosome"/>
</dbReference>
<dbReference type="PANTHER" id="PTHR42837:SF2">
    <property type="entry name" value="MEMBRANE METALLOPROTEASE ARASP2, CHLOROPLASTIC-RELATED"/>
    <property type="match status" value="1"/>
</dbReference>
<keyword evidence="10 11" id="KW-0472">Membrane</keyword>
<feature type="transmembrane region" description="Helical" evidence="11">
    <location>
        <begin position="89"/>
        <end position="112"/>
    </location>
</feature>
<dbReference type="KEGG" id="cad:Curi_c15640"/>
<keyword evidence="4" id="KW-0645">Protease</keyword>
<keyword evidence="9 11" id="KW-0482">Metalloprotease</keyword>
<evidence type="ECO:0000256" key="10">
    <source>
        <dbReference type="ARBA" id="ARBA00023136"/>
    </source>
</evidence>
<dbReference type="CDD" id="cd06163">
    <property type="entry name" value="S2P-M50_PDZ_RseP-like"/>
    <property type="match status" value="1"/>
</dbReference>
<dbReference type="Gene3D" id="2.30.42.10">
    <property type="match status" value="1"/>
</dbReference>
<evidence type="ECO:0000256" key="4">
    <source>
        <dbReference type="ARBA" id="ARBA00022670"/>
    </source>
</evidence>
<feature type="domain" description="PDZ" evidence="12">
    <location>
        <begin position="121"/>
        <end position="151"/>
    </location>
</feature>
<dbReference type="InterPro" id="IPR036034">
    <property type="entry name" value="PDZ_sf"/>
</dbReference>
<proteinExistence type="inferred from homology"/>
<evidence type="ECO:0000256" key="11">
    <source>
        <dbReference type="RuleBase" id="RU362031"/>
    </source>
</evidence>
<comment type="cofactor">
    <cofactor evidence="1 11">
        <name>Zn(2+)</name>
        <dbReference type="ChEBI" id="CHEBI:29105"/>
    </cofactor>
</comment>
<keyword evidence="8 11" id="KW-1133">Transmembrane helix</keyword>
<dbReference type="CDD" id="cd23081">
    <property type="entry name" value="cpPDZ_EcRseP-like"/>
    <property type="match status" value="1"/>
</dbReference>
<evidence type="ECO:0000256" key="7">
    <source>
        <dbReference type="ARBA" id="ARBA00022833"/>
    </source>
</evidence>
<evidence type="ECO:0000313" key="14">
    <source>
        <dbReference type="Proteomes" id="UP000006094"/>
    </source>
</evidence>
<evidence type="ECO:0000256" key="6">
    <source>
        <dbReference type="ARBA" id="ARBA00022801"/>
    </source>
</evidence>
<dbReference type="InterPro" id="IPR001478">
    <property type="entry name" value="PDZ"/>
</dbReference>
<accession>K0B0H3</accession>
<evidence type="ECO:0000256" key="5">
    <source>
        <dbReference type="ARBA" id="ARBA00022692"/>
    </source>
</evidence>
<dbReference type="EMBL" id="CP003326">
    <property type="protein sequence ID" value="AFS78572.1"/>
    <property type="molecule type" value="Genomic_DNA"/>
</dbReference>
<feature type="transmembrane region" description="Helical" evidence="11">
    <location>
        <begin position="307"/>
        <end position="326"/>
    </location>
</feature>
<evidence type="ECO:0000256" key="8">
    <source>
        <dbReference type="ARBA" id="ARBA00022989"/>
    </source>
</evidence>
<dbReference type="OrthoDB" id="9782003at2"/>
<comment type="similarity">
    <text evidence="3 11">Belongs to the peptidase M50B family.</text>
</comment>
<dbReference type="EC" id="3.4.24.-" evidence="11"/>
<dbReference type="PANTHER" id="PTHR42837">
    <property type="entry name" value="REGULATOR OF SIGMA-E PROTEASE RSEP"/>
    <property type="match status" value="1"/>
</dbReference>
<keyword evidence="7 11" id="KW-0862">Zinc</keyword>
<dbReference type="NCBIfam" id="TIGR00054">
    <property type="entry name" value="RIP metalloprotease RseP"/>
    <property type="match status" value="1"/>
</dbReference>
<dbReference type="GO" id="GO:0016020">
    <property type="term" value="C:membrane"/>
    <property type="evidence" value="ECO:0007669"/>
    <property type="project" value="UniProtKB-SubCell"/>
</dbReference>
<dbReference type="InterPro" id="IPR008915">
    <property type="entry name" value="Peptidase_M50"/>
</dbReference>
<dbReference type="InterPro" id="IPR004387">
    <property type="entry name" value="Pept_M50_Zn"/>
</dbReference>
<dbReference type="HOGENOM" id="CLU_025778_1_3_9"/>
<dbReference type="PATRIC" id="fig|1128398.3.peg.1602"/>
<keyword evidence="11" id="KW-0479">Metal-binding</keyword>
<evidence type="ECO:0000256" key="3">
    <source>
        <dbReference type="ARBA" id="ARBA00007931"/>
    </source>
</evidence>
<dbReference type="GO" id="GO:0006508">
    <property type="term" value="P:proteolysis"/>
    <property type="evidence" value="ECO:0007669"/>
    <property type="project" value="UniProtKB-KW"/>
</dbReference>
<feature type="transmembrane region" description="Helical" evidence="11">
    <location>
        <begin position="258"/>
        <end position="278"/>
    </location>
</feature>